<dbReference type="PROSITE" id="PS50943">
    <property type="entry name" value="HTH_CROC1"/>
    <property type="match status" value="1"/>
</dbReference>
<dbReference type="Pfam" id="PF19054">
    <property type="entry name" value="DUF5753"/>
    <property type="match status" value="1"/>
</dbReference>
<reference evidence="3" key="1">
    <citation type="journal article" date="2019" name="Int. J. Syst. Evol. Microbiol.">
        <title>The Global Catalogue of Microorganisms (GCM) 10K type strain sequencing project: providing services to taxonomists for standard genome sequencing and annotation.</title>
        <authorList>
            <consortium name="The Broad Institute Genomics Platform"/>
            <consortium name="The Broad Institute Genome Sequencing Center for Infectious Disease"/>
            <person name="Wu L."/>
            <person name="Ma J."/>
        </authorList>
    </citation>
    <scope>NUCLEOTIDE SEQUENCE [LARGE SCALE GENOMIC DNA]</scope>
    <source>
        <strain evidence="3">JCM 3369</strain>
    </source>
</reference>
<protein>
    <submittedName>
        <fullName evidence="2">Helix-turn-helix domain-containing protein</fullName>
    </submittedName>
</protein>
<dbReference type="InterPro" id="IPR001387">
    <property type="entry name" value="Cro/C1-type_HTH"/>
</dbReference>
<keyword evidence="3" id="KW-1185">Reference proteome</keyword>
<feature type="domain" description="HTH cro/C1-type" evidence="1">
    <location>
        <begin position="19"/>
        <end position="72"/>
    </location>
</feature>
<comment type="caution">
    <text evidence="2">The sequence shown here is derived from an EMBL/GenBank/DDBJ whole genome shotgun (WGS) entry which is preliminary data.</text>
</comment>
<dbReference type="CDD" id="cd00093">
    <property type="entry name" value="HTH_XRE"/>
    <property type="match status" value="1"/>
</dbReference>
<name>A0ABW2CVG1_9ACTN</name>
<dbReference type="SUPFAM" id="SSF47413">
    <property type="entry name" value="lambda repressor-like DNA-binding domains"/>
    <property type="match status" value="1"/>
</dbReference>
<organism evidence="2 3">
    <name type="scientific">Actinomadura yumaensis</name>
    <dbReference type="NCBI Taxonomy" id="111807"/>
    <lineage>
        <taxon>Bacteria</taxon>
        <taxon>Bacillati</taxon>
        <taxon>Actinomycetota</taxon>
        <taxon>Actinomycetes</taxon>
        <taxon>Streptosporangiales</taxon>
        <taxon>Thermomonosporaceae</taxon>
        <taxon>Actinomadura</taxon>
    </lineage>
</organism>
<gene>
    <name evidence="2" type="ORF">ACFQKB_38730</name>
</gene>
<dbReference type="InterPro" id="IPR043917">
    <property type="entry name" value="DUF5753"/>
</dbReference>
<evidence type="ECO:0000313" key="2">
    <source>
        <dbReference type="EMBL" id="MFC6885749.1"/>
    </source>
</evidence>
<proteinExistence type="predicted"/>
<dbReference type="RefSeq" id="WP_160825429.1">
    <property type="nucleotide sequence ID" value="NZ_JBHSXE010000001.1"/>
</dbReference>
<accession>A0ABW2CVG1</accession>
<dbReference type="EMBL" id="JBHSXS010000042">
    <property type="protein sequence ID" value="MFC6885749.1"/>
    <property type="molecule type" value="Genomic_DNA"/>
</dbReference>
<dbReference type="Proteomes" id="UP001596380">
    <property type="component" value="Unassembled WGS sequence"/>
</dbReference>
<evidence type="ECO:0000313" key="3">
    <source>
        <dbReference type="Proteomes" id="UP001596380"/>
    </source>
</evidence>
<dbReference type="InterPro" id="IPR010982">
    <property type="entry name" value="Lambda_DNA-bd_dom_sf"/>
</dbReference>
<dbReference type="Gene3D" id="1.10.260.40">
    <property type="entry name" value="lambda repressor-like DNA-binding domains"/>
    <property type="match status" value="1"/>
</dbReference>
<dbReference type="Pfam" id="PF13560">
    <property type="entry name" value="HTH_31"/>
    <property type="match status" value="1"/>
</dbReference>
<sequence length="287" mass="32564">MRDDDVRLTYRRRRIGEALRRFRVDLGLTQRAAGRLLDYSQASLSSYENGHRAIRPRDLKHILNEYGVTDQLVRDRLLSLASQGRQDGWWHDFDERLEPGIVDYAALESEAVFLRNFEAQLVPGLFQTEDYARAVISSSGLALRRPHNAEADVEFRMMRQALHDRPNPPRISAVLGEAALHVQMGGPSVMRCQYAKLLEMAELPHVELQIVPFSAGGHPAVDGSFTIIGIGPDALLEVVAMDSLTRSWYVDEPSDVEHYHLAMDRLREIALPEIRSRDLIERLSSDV</sequence>
<evidence type="ECO:0000259" key="1">
    <source>
        <dbReference type="PROSITE" id="PS50943"/>
    </source>
</evidence>
<dbReference type="SMART" id="SM00530">
    <property type="entry name" value="HTH_XRE"/>
    <property type="match status" value="1"/>
</dbReference>